<evidence type="ECO:0000313" key="5">
    <source>
        <dbReference type="Proteomes" id="UP000643165"/>
    </source>
</evidence>
<comment type="cofactor">
    <cofactor evidence="1">
        <name>a divalent metal cation</name>
        <dbReference type="ChEBI" id="CHEBI:60240"/>
    </cofactor>
</comment>
<gene>
    <name evidence="4" type="ORF">Vlu01_45320</name>
</gene>
<reference evidence="4 5" key="1">
    <citation type="submission" date="2021-01" db="EMBL/GenBank/DDBJ databases">
        <title>Whole genome shotgun sequence of Verrucosispora lutea NBRC 106530.</title>
        <authorList>
            <person name="Komaki H."/>
            <person name="Tamura T."/>
        </authorList>
    </citation>
    <scope>NUCLEOTIDE SEQUENCE [LARGE SCALE GENOMIC DNA]</scope>
    <source>
        <strain evidence="4 5">NBRC 106530</strain>
    </source>
</reference>
<comment type="caution">
    <text evidence="4">The sequence shown here is derived from an EMBL/GenBank/DDBJ whole genome shotgun (WGS) entry which is preliminary data.</text>
</comment>
<name>A0ABQ4J119_9ACTN</name>
<dbReference type="EMBL" id="BOPB01000028">
    <property type="protein sequence ID" value="GIJ23908.1"/>
    <property type="molecule type" value="Genomic_DNA"/>
</dbReference>
<keyword evidence="5" id="KW-1185">Reference proteome</keyword>
<evidence type="ECO:0000259" key="3">
    <source>
        <dbReference type="Pfam" id="PF13359"/>
    </source>
</evidence>
<proteinExistence type="predicted"/>
<evidence type="ECO:0000313" key="4">
    <source>
        <dbReference type="EMBL" id="GIJ23908.1"/>
    </source>
</evidence>
<dbReference type="InterPro" id="IPR027806">
    <property type="entry name" value="HARBI1_dom"/>
</dbReference>
<sequence length="118" mass="12972">MTAHISKPNLPDDDGMLAVVYDPVEEYTHRVGRCLHADGGYRGNPEVIIPYRKPADGTDLPAWKEALNVEHRTVRAGVEHALARMTCFTILRDYRRAAHTLADAASGTANLHNIILAG</sequence>
<dbReference type="Proteomes" id="UP000643165">
    <property type="component" value="Unassembled WGS sequence"/>
</dbReference>
<dbReference type="RefSeq" id="WP_373307497.1">
    <property type="nucleotide sequence ID" value="NZ_BOPB01000028.1"/>
</dbReference>
<evidence type="ECO:0000256" key="1">
    <source>
        <dbReference type="ARBA" id="ARBA00001968"/>
    </source>
</evidence>
<protein>
    <recommendedName>
        <fullName evidence="3">DDE Tnp4 domain-containing protein</fullName>
    </recommendedName>
</protein>
<feature type="domain" description="DDE Tnp4" evidence="3">
    <location>
        <begin position="31"/>
        <end position="113"/>
    </location>
</feature>
<accession>A0ABQ4J119</accession>
<organism evidence="4 5">
    <name type="scientific">Micromonospora lutea</name>
    <dbReference type="NCBI Taxonomy" id="419825"/>
    <lineage>
        <taxon>Bacteria</taxon>
        <taxon>Bacillati</taxon>
        <taxon>Actinomycetota</taxon>
        <taxon>Actinomycetes</taxon>
        <taxon>Micromonosporales</taxon>
        <taxon>Micromonosporaceae</taxon>
        <taxon>Micromonospora</taxon>
    </lineage>
</organism>
<dbReference type="Pfam" id="PF13359">
    <property type="entry name" value="DDE_Tnp_4"/>
    <property type="match status" value="1"/>
</dbReference>
<keyword evidence="2" id="KW-0479">Metal-binding</keyword>
<evidence type="ECO:0000256" key="2">
    <source>
        <dbReference type="ARBA" id="ARBA00022723"/>
    </source>
</evidence>